<organism evidence="3 4">
    <name type="scientific">Massilia forsythiae</name>
    <dbReference type="NCBI Taxonomy" id="2728020"/>
    <lineage>
        <taxon>Bacteria</taxon>
        <taxon>Pseudomonadati</taxon>
        <taxon>Pseudomonadota</taxon>
        <taxon>Betaproteobacteria</taxon>
        <taxon>Burkholderiales</taxon>
        <taxon>Oxalobacteraceae</taxon>
        <taxon>Telluria group</taxon>
        <taxon>Massilia</taxon>
    </lineage>
</organism>
<dbReference type="NCBIfam" id="TIGR03355">
    <property type="entry name" value="VI_chp_2"/>
    <property type="match status" value="1"/>
</dbReference>
<dbReference type="InterPro" id="IPR010269">
    <property type="entry name" value="T6SS_TssC-like"/>
</dbReference>
<dbReference type="AlphaFoldDB" id="A0A7Z2ZTW6"/>
<feature type="domain" description="TssC1 N-terminal" evidence="1">
    <location>
        <begin position="71"/>
        <end position="373"/>
    </location>
</feature>
<dbReference type="Pfam" id="PF05943">
    <property type="entry name" value="VipB"/>
    <property type="match status" value="1"/>
</dbReference>
<feature type="domain" description="TssC1 C-terminal" evidence="2">
    <location>
        <begin position="383"/>
        <end position="493"/>
    </location>
</feature>
<protein>
    <submittedName>
        <fullName evidence="3">Type VI secretion system contractile sheath large subunit</fullName>
    </submittedName>
</protein>
<dbReference type="KEGG" id="mfy:HH212_20015"/>
<dbReference type="Pfam" id="PF18945">
    <property type="entry name" value="VipB_2"/>
    <property type="match status" value="1"/>
</dbReference>
<reference evidence="3 4" key="1">
    <citation type="submission" date="2020-04" db="EMBL/GenBank/DDBJ databases">
        <title>Genome sequencing of novel species.</title>
        <authorList>
            <person name="Heo J."/>
            <person name="Kim S.-J."/>
            <person name="Kim J.-S."/>
            <person name="Hong S.-B."/>
            <person name="Kwon S.-W."/>
        </authorList>
    </citation>
    <scope>NUCLEOTIDE SEQUENCE [LARGE SCALE GENOMIC DNA]</scope>
    <source>
        <strain evidence="3 4">GN2-R2</strain>
    </source>
</reference>
<dbReference type="RefSeq" id="WP_170204108.1">
    <property type="nucleotide sequence ID" value="NZ_CP051685.1"/>
</dbReference>
<dbReference type="Proteomes" id="UP000502415">
    <property type="component" value="Chromosome"/>
</dbReference>
<accession>A0A7Z2ZTW6</accession>
<dbReference type="EMBL" id="CP051685">
    <property type="protein sequence ID" value="QJE02021.1"/>
    <property type="molecule type" value="Genomic_DNA"/>
</dbReference>
<evidence type="ECO:0000259" key="2">
    <source>
        <dbReference type="Pfam" id="PF18945"/>
    </source>
</evidence>
<proteinExistence type="predicted"/>
<evidence type="ECO:0000259" key="1">
    <source>
        <dbReference type="Pfam" id="PF05943"/>
    </source>
</evidence>
<evidence type="ECO:0000313" key="4">
    <source>
        <dbReference type="Proteomes" id="UP000502415"/>
    </source>
</evidence>
<dbReference type="PANTHER" id="PTHR35565:SF3">
    <property type="entry name" value="TYPE VI SECRETION SYSTEM SHEATH PROTEIN TSSC1"/>
    <property type="match status" value="1"/>
</dbReference>
<dbReference type="PANTHER" id="PTHR35565">
    <property type="entry name" value="CYTOPLASMIC PROTEIN-RELATED"/>
    <property type="match status" value="1"/>
</dbReference>
<gene>
    <name evidence="3" type="primary">tssC</name>
    <name evidence="3" type="ORF">HH212_20015</name>
</gene>
<name>A0A7Z2ZTW6_9BURK</name>
<keyword evidence="4" id="KW-1185">Reference proteome</keyword>
<dbReference type="InterPro" id="IPR044031">
    <property type="entry name" value="TssC1_N"/>
</dbReference>
<evidence type="ECO:0000313" key="3">
    <source>
        <dbReference type="EMBL" id="QJE02021.1"/>
    </source>
</evidence>
<sequence>MSVQSNAAPAAAHAAPEAAAEPNLLDQIVEQSRVAKSSTEHARAKDLIAELVNQVMEGTVVVSDNLAATIDARVAELDRLISAQLSAVMHAPEFQKLEGSWTGLNYLVRNSATGPNLKVKMLNASKRELVKDFQSAIEFDQSTMFKKVYEEEFGTFGGAPFGALLGDYEVTRQPEDMYFIEQMSHVAAAAHAPFISSASPELFGLETYADLGKPRDLSKVFDTVEYAKWKSFRESEDARYVGLTLPRFLGRLPYNPADGATTEGFNFVEDVDGTDHQKYLWCNAAYAFGTKLTNAFEDFGWCAAIRGVEGGGLVEDLPSHTFKTDEGEVALKCPTEIAITDRREKELSDLGFISLVHCKNTDYAAFFGAQSAQKARKYNTDAANANALLSAQLQYIFAVSRIAHYMKAMMRDKIGSFAAASNVEDFLNRWLTQYVLLDDNASQEQKAQFPLREASVQVSEVPGRPGVYRAVSFLRPHFQLDELSVSLRLVAELPAATKS</sequence>
<dbReference type="InterPro" id="IPR044032">
    <property type="entry name" value="TssC1_C"/>
</dbReference>